<feature type="region of interest" description="Disordered" evidence="6">
    <location>
        <begin position="1"/>
        <end position="163"/>
    </location>
</feature>
<evidence type="ECO:0000256" key="6">
    <source>
        <dbReference type="SAM" id="MobiDB-lite"/>
    </source>
</evidence>
<evidence type="ECO:0000256" key="4">
    <source>
        <dbReference type="ARBA" id="ARBA00023136"/>
    </source>
</evidence>
<sequence>MTEPSRGETLAPTNSPSSSSTVEAHTADSEIGSNMGNPEVVAPSPQPTFDSGIVEIPAAFPPSPLASSSPPLPVPWEEMNFAESPPGTLGVLSQNQTTPPPVIPPQPTPSQTTPPPVIPPQPTPTQPRNEPVPSPGSQPAPPVIPGGGQPQPTPPAGQQRQEPDVLVAEVAVSGVEGQLKDEVYRAISLRAGRTTTRSELQQDINAIFATGYFAKVRAEPEDTPLGVRVTFVVEPNPELSRVEVKGNQVLPQTVVDEIFSPQYGEILNLRQLQVGIRALNQWYQDNGYILAQVIDVPQVNPDGSVTLEVAEGTVENVKVQFLNKDGEPTDADGEPVTGRTKEYIITRELELTSGGVFNRTAVERDLQRVFGLGIFEDVRLSLNPGSDPRQVEVVVNVIEKNTGSVAAGAGVSSASGLFGTVSYQEQNLFGRNQKLGAELQVGEREILYDLRFTDPWIKNDPYRTSYTVNGFRRRSISLIFDGGDEEVELPNGDRPRILRFGGGVNFSRPINPNLRTSLGVEYQRVAIRDSDGDLSPQDELGNTLSFSDSGKDDLLMFQFATLYDRRDSVQRPTKGTVLRLSTEQSVPIGSSSIFMNRLRGSLSYYLPVSLVRYSQEPQSLAFNFQAGTVIGDLPPYEAFSLGGSSTVRGYDEGELGTGRSYIQATAEYRFPVFAVVSGALFFDAASDLGTGSEVPGDPAGVRGKPGSGFGYGLGVRIQSPLGPIRVDYGISDEGEGRFHFGLGERF</sequence>
<dbReference type="InterPro" id="IPR010827">
    <property type="entry name" value="BamA/TamA_POTRA"/>
</dbReference>
<keyword evidence="4" id="KW-0472">Membrane</keyword>
<evidence type="ECO:0000256" key="1">
    <source>
        <dbReference type="ARBA" id="ARBA00004370"/>
    </source>
</evidence>
<feature type="compositionally biased region" description="Pro residues" evidence="6">
    <location>
        <begin position="59"/>
        <end position="74"/>
    </location>
</feature>
<dbReference type="AlphaFoldDB" id="A0A7C3VFU5"/>
<feature type="domain" description="POTRA" evidence="7">
    <location>
        <begin position="237"/>
        <end position="312"/>
    </location>
</feature>
<keyword evidence="3" id="KW-0732">Signal</keyword>
<dbReference type="InterPro" id="IPR034746">
    <property type="entry name" value="POTRA"/>
</dbReference>
<feature type="domain" description="POTRA" evidence="7">
    <location>
        <begin position="165"/>
        <end position="236"/>
    </location>
</feature>
<dbReference type="InterPro" id="IPR013686">
    <property type="entry name" value="Polypept-transport_assoc_ShlB"/>
</dbReference>
<proteinExistence type="predicted"/>
<dbReference type="Gene3D" id="2.40.160.50">
    <property type="entry name" value="membrane protein fhac: a member of the omp85/tpsb transporter family"/>
    <property type="match status" value="1"/>
</dbReference>
<feature type="compositionally biased region" description="Polar residues" evidence="6">
    <location>
        <begin position="11"/>
        <end position="23"/>
    </location>
</feature>
<dbReference type="PRINTS" id="PR01217">
    <property type="entry name" value="PRICHEXTENSN"/>
</dbReference>
<feature type="compositionally biased region" description="Pro residues" evidence="6">
    <location>
        <begin position="98"/>
        <end position="144"/>
    </location>
</feature>
<reference evidence="8" key="1">
    <citation type="journal article" date="2020" name="mSystems">
        <title>Genome- and Community-Level Interaction Insights into Carbon Utilization and Element Cycling Functions of Hydrothermarchaeota in Hydrothermal Sediment.</title>
        <authorList>
            <person name="Zhou Z."/>
            <person name="Liu Y."/>
            <person name="Xu W."/>
            <person name="Pan J."/>
            <person name="Luo Z.H."/>
            <person name="Li M."/>
        </authorList>
    </citation>
    <scope>NUCLEOTIDE SEQUENCE [LARGE SCALE GENOMIC DNA]</scope>
    <source>
        <strain evidence="8">SpSt-374</strain>
    </source>
</reference>
<name>A0A7C3VFU5_9CYAN</name>
<organism evidence="8">
    <name type="scientific">Planktothricoides sp. SpSt-374</name>
    <dbReference type="NCBI Taxonomy" id="2282167"/>
    <lineage>
        <taxon>Bacteria</taxon>
        <taxon>Bacillati</taxon>
        <taxon>Cyanobacteriota</taxon>
        <taxon>Cyanophyceae</taxon>
        <taxon>Oscillatoriophycideae</taxon>
        <taxon>Oscillatoriales</taxon>
        <taxon>Oscillatoriaceae</taxon>
        <taxon>Planktothricoides</taxon>
    </lineage>
</organism>
<dbReference type="Gene3D" id="3.10.20.310">
    <property type="entry name" value="membrane protein fhac"/>
    <property type="match status" value="3"/>
</dbReference>
<comment type="subcellular location">
    <subcellularLocation>
        <location evidence="1">Membrane</location>
    </subcellularLocation>
</comment>
<evidence type="ECO:0000259" key="7">
    <source>
        <dbReference type="PROSITE" id="PS51779"/>
    </source>
</evidence>
<dbReference type="InterPro" id="IPR000184">
    <property type="entry name" value="Bac_surfAg_D15"/>
</dbReference>
<dbReference type="Pfam" id="PF08479">
    <property type="entry name" value="POTRA_2"/>
    <property type="match status" value="1"/>
</dbReference>
<dbReference type="PANTHER" id="PTHR12815">
    <property type="entry name" value="SORTING AND ASSEMBLY MACHINERY SAMM50 PROTEIN FAMILY MEMBER"/>
    <property type="match status" value="1"/>
</dbReference>
<comment type="caution">
    <text evidence="8">The sequence shown here is derived from an EMBL/GenBank/DDBJ whole genome shotgun (WGS) entry which is preliminary data.</text>
</comment>
<dbReference type="GO" id="GO:0019867">
    <property type="term" value="C:outer membrane"/>
    <property type="evidence" value="ECO:0007669"/>
    <property type="project" value="InterPro"/>
</dbReference>
<dbReference type="Pfam" id="PF01103">
    <property type="entry name" value="Omp85"/>
    <property type="match status" value="1"/>
</dbReference>
<accession>A0A7C3VFU5</accession>
<evidence type="ECO:0000256" key="5">
    <source>
        <dbReference type="ARBA" id="ARBA00023237"/>
    </source>
</evidence>
<evidence type="ECO:0000313" key="8">
    <source>
        <dbReference type="EMBL" id="HGF99978.1"/>
    </source>
</evidence>
<dbReference type="EMBL" id="DSPX01000043">
    <property type="protein sequence ID" value="HGF99978.1"/>
    <property type="molecule type" value="Genomic_DNA"/>
</dbReference>
<dbReference type="PANTHER" id="PTHR12815:SF47">
    <property type="entry name" value="TRANSLOCATION AND ASSEMBLY MODULE SUBUNIT TAMA"/>
    <property type="match status" value="1"/>
</dbReference>
<dbReference type="Pfam" id="PF07244">
    <property type="entry name" value="POTRA"/>
    <property type="match status" value="2"/>
</dbReference>
<evidence type="ECO:0000256" key="3">
    <source>
        <dbReference type="ARBA" id="ARBA00022729"/>
    </source>
</evidence>
<protein>
    <recommendedName>
        <fullName evidence="7">POTRA domain-containing protein</fullName>
    </recommendedName>
</protein>
<keyword evidence="5" id="KW-0998">Cell outer membrane</keyword>
<keyword evidence="2" id="KW-0812">Transmembrane</keyword>
<evidence type="ECO:0000256" key="2">
    <source>
        <dbReference type="ARBA" id="ARBA00022692"/>
    </source>
</evidence>
<gene>
    <name evidence="8" type="ORF">ENR15_04770</name>
</gene>
<dbReference type="PROSITE" id="PS51779">
    <property type="entry name" value="POTRA"/>
    <property type="match status" value="2"/>
</dbReference>
<dbReference type="InterPro" id="IPR039910">
    <property type="entry name" value="D15-like"/>
</dbReference>